<feature type="region of interest" description="Disordered" evidence="3">
    <location>
        <begin position="53"/>
        <end position="152"/>
    </location>
</feature>
<dbReference type="Proteomes" id="UP000594220">
    <property type="component" value="Unplaced"/>
</dbReference>
<feature type="compositionally biased region" description="Polar residues" evidence="3">
    <location>
        <begin position="232"/>
        <end position="241"/>
    </location>
</feature>
<sequence>MPIVRVRVNWPGGKQERMRAVLSVSSAERWWRMRASIQGKPSCSSCGRAMFRREQPRAPGGPRSAAQPSALWAQGQKRRSWNDSGSPALDECRGGRLDDRVESFPSLEGSRSLSSCSDRGNVVEEGKTMKRLDNKKNGNSVSNDSTKPVERETDEVVLRRRQKQINFGKNTLAYDRYIKEVPKNQRIPGVHPRTPNKFKKYSRRSWDQQIRLWKIALHAWDPPTEESWDLQPINTDPPGSSQERHCRDWNDPDSSEFEKQNRNSYENQSEHSDYGPESSHSPDSSPVWKRRKQNGPDSPMSDGKNLYRHQENSLESFQLPPRPPQGRNHEIQNEPDFVFDREECRESDSMLERCMLSENCSSLSRCSDWRNVGAEDKIMRKKIKEIARSIKEEGLPSGMQNECKCSLTSWDQQIKLWKTNLDSKDSYNEKETDL</sequence>
<dbReference type="GeneTree" id="ENSGT00390000008738"/>
<keyword evidence="2" id="KW-0694">RNA-binding</keyword>
<protein>
    <submittedName>
        <fullName evidence="5">Histone RNA hairpin-binding protein-like</fullName>
    </submittedName>
</protein>
<name>A0A7M4FR54_CROPO</name>
<dbReference type="FunFam" id="1.10.8.1120:FF:000001">
    <property type="entry name" value="Histone RNA hairpin-binding protein-like"/>
    <property type="match status" value="1"/>
</dbReference>
<dbReference type="GO" id="GO:0006398">
    <property type="term" value="P:mRNA 3'-end processing by stem-loop binding and cleavage"/>
    <property type="evidence" value="ECO:0007669"/>
    <property type="project" value="TreeGrafter"/>
</dbReference>
<dbReference type="InterPro" id="IPR026502">
    <property type="entry name" value="SLBP1/SLBP2"/>
</dbReference>
<dbReference type="Ensembl" id="ENSCPRT00005002135.1">
    <property type="protein sequence ID" value="ENSCPRP00005001826.1"/>
    <property type="gene ID" value="ENSCPRG00005001347.1"/>
</dbReference>
<evidence type="ECO:0000313" key="5">
    <source>
        <dbReference type="Ensembl" id="ENSCPRP00005001826.1"/>
    </source>
</evidence>
<feature type="compositionally biased region" description="Basic and acidic residues" evidence="3">
    <location>
        <begin position="242"/>
        <end position="261"/>
    </location>
</feature>
<gene>
    <name evidence="5" type="primary">LOC109322304</name>
</gene>
<evidence type="ECO:0000256" key="1">
    <source>
        <dbReference type="ARBA" id="ARBA00006151"/>
    </source>
</evidence>
<organism evidence="5 6">
    <name type="scientific">Crocodylus porosus</name>
    <name type="common">Saltwater crocodile</name>
    <name type="synonym">Estuarine crocodile</name>
    <dbReference type="NCBI Taxonomy" id="8502"/>
    <lineage>
        <taxon>Eukaryota</taxon>
        <taxon>Metazoa</taxon>
        <taxon>Chordata</taxon>
        <taxon>Craniata</taxon>
        <taxon>Vertebrata</taxon>
        <taxon>Euteleostomi</taxon>
        <taxon>Archelosauria</taxon>
        <taxon>Archosauria</taxon>
        <taxon>Crocodylia</taxon>
        <taxon>Longirostres</taxon>
        <taxon>Crocodylidae</taxon>
        <taxon>Crocodylus</taxon>
    </lineage>
</organism>
<evidence type="ECO:0000256" key="2">
    <source>
        <dbReference type="ARBA" id="ARBA00022884"/>
    </source>
</evidence>
<dbReference type="GO" id="GO:0071207">
    <property type="term" value="F:histone pre-mRNA stem-loop binding"/>
    <property type="evidence" value="ECO:0007669"/>
    <property type="project" value="TreeGrafter"/>
</dbReference>
<dbReference type="PANTHER" id="PTHR17408:SF7">
    <property type="entry name" value="HISTONE RNA HAIRPIN-BINDING PROTEIN"/>
    <property type="match status" value="1"/>
</dbReference>
<feature type="compositionally biased region" description="Basic and acidic residues" evidence="3">
    <location>
        <begin position="121"/>
        <end position="136"/>
    </location>
</feature>
<feature type="region of interest" description="Disordered" evidence="3">
    <location>
        <begin position="316"/>
        <end position="335"/>
    </location>
</feature>
<dbReference type="GO" id="GO:0071204">
    <property type="term" value="C:histone pre-mRNA 3'end processing complex"/>
    <property type="evidence" value="ECO:0007669"/>
    <property type="project" value="TreeGrafter"/>
</dbReference>
<feature type="compositionally biased region" description="Polar residues" evidence="3">
    <location>
        <begin position="137"/>
        <end position="146"/>
    </location>
</feature>
<dbReference type="Gene3D" id="1.10.8.1120">
    <property type="entry name" value="Histone RNA hairpin-binding protein RNA-binding domain"/>
    <property type="match status" value="1"/>
</dbReference>
<reference evidence="5" key="2">
    <citation type="submission" date="2025-09" db="UniProtKB">
        <authorList>
            <consortium name="Ensembl"/>
        </authorList>
    </citation>
    <scope>IDENTIFICATION</scope>
</reference>
<dbReference type="InterPro" id="IPR038294">
    <property type="entry name" value="SLBP_RNA_bind_sf"/>
</dbReference>
<proteinExistence type="inferred from homology"/>
<keyword evidence="6" id="KW-1185">Reference proteome</keyword>
<dbReference type="PANTHER" id="PTHR17408">
    <property type="entry name" value="HISTONE RNA HAIRPIN-BINDING PROTEIN"/>
    <property type="match status" value="1"/>
</dbReference>
<dbReference type="AlphaFoldDB" id="A0A7M4FR54"/>
<dbReference type="GO" id="GO:0005737">
    <property type="term" value="C:cytoplasm"/>
    <property type="evidence" value="ECO:0007669"/>
    <property type="project" value="TreeGrafter"/>
</dbReference>
<dbReference type="InterPro" id="IPR029344">
    <property type="entry name" value="SLBP_RNA_bind"/>
</dbReference>
<feature type="compositionally biased region" description="Low complexity" evidence="3">
    <location>
        <begin position="103"/>
        <end position="117"/>
    </location>
</feature>
<accession>A0A7M4FR54</accession>
<dbReference type="Pfam" id="PF15247">
    <property type="entry name" value="SLBP_RNA_bind"/>
    <property type="match status" value="1"/>
</dbReference>
<feature type="domain" description="Histone RNA hairpin-binding protein RNA-binding" evidence="4">
    <location>
        <begin position="153"/>
        <end position="222"/>
    </location>
</feature>
<dbReference type="GO" id="GO:0051028">
    <property type="term" value="P:mRNA transport"/>
    <property type="evidence" value="ECO:0007669"/>
    <property type="project" value="TreeGrafter"/>
</dbReference>
<evidence type="ECO:0000313" key="6">
    <source>
        <dbReference type="Proteomes" id="UP000594220"/>
    </source>
</evidence>
<evidence type="ECO:0000259" key="4">
    <source>
        <dbReference type="Pfam" id="PF15247"/>
    </source>
</evidence>
<dbReference type="GO" id="GO:0003729">
    <property type="term" value="F:mRNA binding"/>
    <property type="evidence" value="ECO:0007669"/>
    <property type="project" value="InterPro"/>
</dbReference>
<feature type="compositionally biased region" description="Basic and acidic residues" evidence="3">
    <location>
        <begin position="90"/>
        <end position="102"/>
    </location>
</feature>
<feature type="region of interest" description="Disordered" evidence="3">
    <location>
        <begin position="225"/>
        <end position="306"/>
    </location>
</feature>
<evidence type="ECO:0000256" key="3">
    <source>
        <dbReference type="SAM" id="MobiDB-lite"/>
    </source>
</evidence>
<comment type="similarity">
    <text evidence="1">Belongs to the SLBP family.</text>
</comment>
<reference evidence="5" key="1">
    <citation type="submission" date="2025-08" db="UniProtKB">
        <authorList>
            <consortium name="Ensembl"/>
        </authorList>
    </citation>
    <scope>IDENTIFICATION</scope>
</reference>